<dbReference type="AlphaFoldDB" id="A0A9P9BJ83"/>
<gene>
    <name evidence="1" type="ORF">B0I36DRAFT_332358</name>
</gene>
<protein>
    <submittedName>
        <fullName evidence="1">Endoribonuclease L-PSP</fullName>
    </submittedName>
</protein>
<accession>A0A9P9BJ83</accession>
<dbReference type="Pfam" id="PF01042">
    <property type="entry name" value="Ribonuc_L-PSP"/>
    <property type="match status" value="1"/>
</dbReference>
<proteinExistence type="predicted"/>
<dbReference type="InterPro" id="IPR035959">
    <property type="entry name" value="RutC-like_sf"/>
</dbReference>
<evidence type="ECO:0000313" key="2">
    <source>
        <dbReference type="Proteomes" id="UP000756346"/>
    </source>
</evidence>
<dbReference type="EMBL" id="JAGTJQ010000009">
    <property type="protein sequence ID" value="KAH7024983.1"/>
    <property type="molecule type" value="Genomic_DNA"/>
</dbReference>
<evidence type="ECO:0000313" key="1">
    <source>
        <dbReference type="EMBL" id="KAH7024983.1"/>
    </source>
</evidence>
<dbReference type="InterPro" id="IPR006175">
    <property type="entry name" value="YjgF/YER057c/UK114"/>
</dbReference>
<comment type="caution">
    <text evidence="1">The sequence shown here is derived from an EMBL/GenBank/DDBJ whole genome shotgun (WGS) entry which is preliminary data.</text>
</comment>
<reference evidence="1" key="1">
    <citation type="journal article" date="2021" name="Nat. Commun.">
        <title>Genetic determinants of endophytism in the Arabidopsis root mycobiome.</title>
        <authorList>
            <person name="Mesny F."/>
            <person name="Miyauchi S."/>
            <person name="Thiergart T."/>
            <person name="Pickel B."/>
            <person name="Atanasova L."/>
            <person name="Karlsson M."/>
            <person name="Huettel B."/>
            <person name="Barry K.W."/>
            <person name="Haridas S."/>
            <person name="Chen C."/>
            <person name="Bauer D."/>
            <person name="Andreopoulos W."/>
            <person name="Pangilinan J."/>
            <person name="LaButti K."/>
            <person name="Riley R."/>
            <person name="Lipzen A."/>
            <person name="Clum A."/>
            <person name="Drula E."/>
            <person name="Henrissat B."/>
            <person name="Kohler A."/>
            <person name="Grigoriev I.V."/>
            <person name="Martin F.M."/>
            <person name="Hacquard S."/>
        </authorList>
    </citation>
    <scope>NUCLEOTIDE SEQUENCE</scope>
    <source>
        <strain evidence="1">MPI-CAGE-CH-0230</strain>
    </source>
</reference>
<keyword evidence="2" id="KW-1185">Reference proteome</keyword>
<dbReference type="PANTHER" id="PTHR43857">
    <property type="entry name" value="BLR7761 PROTEIN"/>
    <property type="match status" value="1"/>
</dbReference>
<dbReference type="SUPFAM" id="SSF55298">
    <property type="entry name" value="YjgF-like"/>
    <property type="match status" value="1"/>
</dbReference>
<organism evidence="1 2">
    <name type="scientific">Microdochium trichocladiopsis</name>
    <dbReference type="NCBI Taxonomy" id="1682393"/>
    <lineage>
        <taxon>Eukaryota</taxon>
        <taxon>Fungi</taxon>
        <taxon>Dikarya</taxon>
        <taxon>Ascomycota</taxon>
        <taxon>Pezizomycotina</taxon>
        <taxon>Sordariomycetes</taxon>
        <taxon>Xylariomycetidae</taxon>
        <taxon>Xylariales</taxon>
        <taxon>Microdochiaceae</taxon>
        <taxon>Microdochium</taxon>
    </lineage>
</organism>
<dbReference type="Gene3D" id="3.30.1330.40">
    <property type="entry name" value="RutC-like"/>
    <property type="match status" value="1"/>
</dbReference>
<dbReference type="RefSeq" id="XP_046008531.1">
    <property type="nucleotide sequence ID" value="XM_046155099.1"/>
</dbReference>
<dbReference type="OrthoDB" id="309640at2759"/>
<sequence length="137" mass="15139">MHTHSTMSKAQFSNYPGTESFAETYHYSQAVRIGNILRISGQGGWDKDGKVAADPKEQISLALQNILAALRAAEPSAGWHNVVSVRSFHTDIAGAFEVMTKAFKELGPDHRPTWTCVEVRRLALEEMVVEIEAEALI</sequence>
<dbReference type="Proteomes" id="UP000756346">
    <property type="component" value="Unassembled WGS sequence"/>
</dbReference>
<name>A0A9P9BJ83_9PEZI</name>
<dbReference type="PANTHER" id="PTHR43857:SF1">
    <property type="entry name" value="YJGH FAMILY PROTEIN"/>
    <property type="match status" value="1"/>
</dbReference>
<dbReference type="GeneID" id="70184645"/>